<keyword evidence="8" id="KW-0547">Nucleotide-binding</keyword>
<evidence type="ECO:0000256" key="4">
    <source>
        <dbReference type="ARBA" id="ARBA00022475"/>
    </source>
</evidence>
<dbReference type="PANTHER" id="PTHR45339">
    <property type="entry name" value="HYBRID SIGNAL TRANSDUCTION HISTIDINE KINASE J"/>
    <property type="match status" value="1"/>
</dbReference>
<evidence type="ECO:0000256" key="1">
    <source>
        <dbReference type="ARBA" id="ARBA00000085"/>
    </source>
</evidence>
<evidence type="ECO:0000313" key="25">
    <source>
        <dbReference type="Proteomes" id="UP000216446"/>
    </source>
</evidence>
<name>A0A259U2M8_9BACT</name>
<feature type="domain" description="Response regulatory" evidence="20">
    <location>
        <begin position="615"/>
        <end position="731"/>
    </location>
</feature>
<dbReference type="CDD" id="cd17546">
    <property type="entry name" value="REC_hyHK_CKI1_RcsC-like"/>
    <property type="match status" value="1"/>
</dbReference>
<dbReference type="SMART" id="SM00387">
    <property type="entry name" value="HATPase_c"/>
    <property type="match status" value="1"/>
</dbReference>
<comment type="subunit">
    <text evidence="14">At low DSF concentrations, interacts with RpfF.</text>
</comment>
<keyword evidence="4" id="KW-1003">Cell membrane</keyword>
<dbReference type="CDD" id="cd16922">
    <property type="entry name" value="HATPase_EvgS-ArcB-TorS-like"/>
    <property type="match status" value="1"/>
</dbReference>
<organism evidence="24 25">
    <name type="scientific">Rubricoccus marinus</name>
    <dbReference type="NCBI Taxonomy" id="716817"/>
    <lineage>
        <taxon>Bacteria</taxon>
        <taxon>Pseudomonadati</taxon>
        <taxon>Rhodothermota</taxon>
        <taxon>Rhodothermia</taxon>
        <taxon>Rhodothermales</taxon>
        <taxon>Rubricoccaceae</taxon>
        <taxon>Rubricoccus</taxon>
    </lineage>
</organism>
<dbReference type="SUPFAM" id="SSF55874">
    <property type="entry name" value="ATPase domain of HSP90 chaperone/DNA topoisomerase II/histidine kinase"/>
    <property type="match status" value="1"/>
</dbReference>
<dbReference type="Pfam" id="PF00072">
    <property type="entry name" value="Response_reg"/>
    <property type="match status" value="2"/>
</dbReference>
<dbReference type="PROSITE" id="PS50110">
    <property type="entry name" value="RESPONSE_REGULATORY"/>
    <property type="match status" value="2"/>
</dbReference>
<evidence type="ECO:0000256" key="6">
    <source>
        <dbReference type="ARBA" id="ARBA00022679"/>
    </source>
</evidence>
<dbReference type="OrthoDB" id="9811889at2"/>
<dbReference type="InParanoid" id="A0A259U2M8"/>
<dbReference type="RefSeq" id="WP_094550585.1">
    <property type="nucleotide sequence ID" value="NZ_MQWB01000001.1"/>
</dbReference>
<dbReference type="CDD" id="cd00156">
    <property type="entry name" value="REC"/>
    <property type="match status" value="1"/>
</dbReference>
<dbReference type="EMBL" id="MQWB01000001">
    <property type="protein sequence ID" value="OZC04285.1"/>
    <property type="molecule type" value="Genomic_DNA"/>
</dbReference>
<feature type="modified residue" description="Phosphohistidine" evidence="16">
    <location>
        <position position="797"/>
    </location>
</feature>
<proteinExistence type="predicted"/>
<dbReference type="SUPFAM" id="SSF47226">
    <property type="entry name" value="Histidine-containing phosphotransfer domain, HPT domain"/>
    <property type="match status" value="1"/>
</dbReference>
<dbReference type="Gene3D" id="3.30.450.20">
    <property type="entry name" value="PAS domain"/>
    <property type="match status" value="1"/>
</dbReference>
<dbReference type="InterPro" id="IPR005467">
    <property type="entry name" value="His_kinase_dom"/>
</dbReference>
<dbReference type="Pfam" id="PF02518">
    <property type="entry name" value="HATPase_c"/>
    <property type="match status" value="1"/>
</dbReference>
<dbReference type="SUPFAM" id="SSF55785">
    <property type="entry name" value="PYP-like sensor domain (PAS domain)"/>
    <property type="match status" value="1"/>
</dbReference>
<dbReference type="FunCoup" id="A0A259U2M8">
    <property type="interactions" value="239"/>
</dbReference>
<dbReference type="GO" id="GO:0000155">
    <property type="term" value="F:phosphorelay sensor kinase activity"/>
    <property type="evidence" value="ECO:0007669"/>
    <property type="project" value="InterPro"/>
</dbReference>
<dbReference type="Proteomes" id="UP000216446">
    <property type="component" value="Unassembled WGS sequence"/>
</dbReference>
<dbReference type="FunFam" id="3.30.565.10:FF:000010">
    <property type="entry name" value="Sensor histidine kinase RcsC"/>
    <property type="match status" value="1"/>
</dbReference>
<feature type="domain" description="Histidine kinase" evidence="19">
    <location>
        <begin position="226"/>
        <end position="454"/>
    </location>
</feature>
<feature type="coiled-coil region" evidence="18">
    <location>
        <begin position="65"/>
        <end position="92"/>
    </location>
</feature>
<evidence type="ECO:0000259" key="20">
    <source>
        <dbReference type="PROSITE" id="PS50110"/>
    </source>
</evidence>
<dbReference type="Gene3D" id="2.10.70.100">
    <property type="match status" value="1"/>
</dbReference>
<dbReference type="Pfam" id="PF00512">
    <property type="entry name" value="HisKA"/>
    <property type="match status" value="1"/>
</dbReference>
<feature type="domain" description="PAC" evidence="22">
    <location>
        <begin position="156"/>
        <end position="208"/>
    </location>
</feature>
<dbReference type="Gene3D" id="3.40.50.2300">
    <property type="match status" value="2"/>
</dbReference>
<dbReference type="InterPro" id="IPR001610">
    <property type="entry name" value="PAC"/>
</dbReference>
<evidence type="ECO:0000256" key="9">
    <source>
        <dbReference type="ARBA" id="ARBA00022777"/>
    </source>
</evidence>
<evidence type="ECO:0000256" key="14">
    <source>
        <dbReference type="ARBA" id="ARBA00064003"/>
    </source>
</evidence>
<evidence type="ECO:0000256" key="8">
    <source>
        <dbReference type="ARBA" id="ARBA00022741"/>
    </source>
</evidence>
<dbReference type="InterPro" id="IPR013655">
    <property type="entry name" value="PAS_fold_3"/>
</dbReference>
<dbReference type="InterPro" id="IPR000014">
    <property type="entry name" value="PAS"/>
</dbReference>
<evidence type="ECO:0000256" key="18">
    <source>
        <dbReference type="SAM" id="Coils"/>
    </source>
</evidence>
<keyword evidence="12" id="KW-0902">Two-component regulatory system</keyword>
<evidence type="ECO:0000256" key="17">
    <source>
        <dbReference type="PROSITE-ProRule" id="PRU00169"/>
    </source>
</evidence>
<keyword evidence="25" id="KW-1185">Reference proteome</keyword>
<dbReference type="Gene3D" id="1.20.120.160">
    <property type="entry name" value="HPT domain"/>
    <property type="match status" value="1"/>
</dbReference>
<evidence type="ECO:0000259" key="21">
    <source>
        <dbReference type="PROSITE" id="PS50112"/>
    </source>
</evidence>
<evidence type="ECO:0000259" key="19">
    <source>
        <dbReference type="PROSITE" id="PS50109"/>
    </source>
</evidence>
<dbReference type="AlphaFoldDB" id="A0A259U2M8"/>
<comment type="subcellular location">
    <subcellularLocation>
        <location evidence="2">Cell membrane</location>
        <topology evidence="2">Multi-pass membrane protein</topology>
    </subcellularLocation>
</comment>
<dbReference type="NCBIfam" id="TIGR00229">
    <property type="entry name" value="sensory_box"/>
    <property type="match status" value="1"/>
</dbReference>
<dbReference type="PROSITE" id="PS50109">
    <property type="entry name" value="HIS_KIN"/>
    <property type="match status" value="1"/>
</dbReference>
<dbReference type="SMART" id="SM00388">
    <property type="entry name" value="HisKA"/>
    <property type="match status" value="1"/>
</dbReference>
<keyword evidence="7" id="KW-0812">Transmembrane</keyword>
<protein>
    <recommendedName>
        <fullName evidence="15">Sensory/regulatory protein RpfC</fullName>
        <ecNumber evidence="3">2.7.13.3</ecNumber>
    </recommendedName>
</protein>
<dbReference type="InterPro" id="IPR036641">
    <property type="entry name" value="HPT_dom_sf"/>
</dbReference>
<dbReference type="GO" id="GO:0005886">
    <property type="term" value="C:plasma membrane"/>
    <property type="evidence" value="ECO:0007669"/>
    <property type="project" value="UniProtKB-SubCell"/>
</dbReference>
<dbReference type="InterPro" id="IPR035965">
    <property type="entry name" value="PAS-like_dom_sf"/>
</dbReference>
<feature type="modified residue" description="4-aspartylphosphate" evidence="17">
    <location>
        <position position="664"/>
    </location>
</feature>
<evidence type="ECO:0000256" key="15">
    <source>
        <dbReference type="ARBA" id="ARBA00068150"/>
    </source>
</evidence>
<evidence type="ECO:0000256" key="11">
    <source>
        <dbReference type="ARBA" id="ARBA00022989"/>
    </source>
</evidence>
<dbReference type="InterPro" id="IPR036890">
    <property type="entry name" value="HATPase_C_sf"/>
</dbReference>
<dbReference type="CDD" id="cd00130">
    <property type="entry name" value="PAS"/>
    <property type="match status" value="1"/>
</dbReference>
<evidence type="ECO:0000259" key="23">
    <source>
        <dbReference type="PROSITE" id="PS50894"/>
    </source>
</evidence>
<dbReference type="InterPro" id="IPR008207">
    <property type="entry name" value="Sig_transdc_His_kin_Hpt_dom"/>
</dbReference>
<dbReference type="GO" id="GO:0005524">
    <property type="term" value="F:ATP binding"/>
    <property type="evidence" value="ECO:0007669"/>
    <property type="project" value="UniProtKB-KW"/>
</dbReference>
<dbReference type="PANTHER" id="PTHR45339:SF1">
    <property type="entry name" value="HYBRID SIGNAL TRANSDUCTION HISTIDINE KINASE J"/>
    <property type="match status" value="1"/>
</dbReference>
<dbReference type="SMART" id="SM00448">
    <property type="entry name" value="REC"/>
    <property type="match status" value="2"/>
</dbReference>
<comment type="catalytic activity">
    <reaction evidence="1">
        <text>ATP + protein L-histidine = ADP + protein N-phospho-L-histidine.</text>
        <dbReference type="EC" id="2.7.13.3"/>
    </reaction>
</comment>
<keyword evidence="9" id="KW-0418">Kinase</keyword>
<evidence type="ECO:0000256" key="7">
    <source>
        <dbReference type="ARBA" id="ARBA00022692"/>
    </source>
</evidence>
<feature type="domain" description="HPt" evidence="23">
    <location>
        <begin position="758"/>
        <end position="852"/>
    </location>
</feature>
<dbReference type="InterPro" id="IPR000700">
    <property type="entry name" value="PAS-assoc_C"/>
</dbReference>
<dbReference type="Pfam" id="PF01627">
    <property type="entry name" value="Hpt"/>
    <property type="match status" value="1"/>
</dbReference>
<keyword evidence="5 17" id="KW-0597">Phosphoprotein</keyword>
<feature type="modified residue" description="4-aspartylphosphate" evidence="17">
    <location>
        <position position="524"/>
    </location>
</feature>
<dbReference type="PRINTS" id="PR00344">
    <property type="entry name" value="BCTRLSENSOR"/>
</dbReference>
<dbReference type="InterPro" id="IPR001789">
    <property type="entry name" value="Sig_transdc_resp-reg_receiver"/>
</dbReference>
<evidence type="ECO:0000256" key="13">
    <source>
        <dbReference type="ARBA" id="ARBA00023136"/>
    </source>
</evidence>
<evidence type="ECO:0000256" key="16">
    <source>
        <dbReference type="PROSITE-ProRule" id="PRU00110"/>
    </source>
</evidence>
<keyword evidence="18" id="KW-0175">Coiled coil</keyword>
<reference evidence="24 25" key="1">
    <citation type="submission" date="2016-11" db="EMBL/GenBank/DDBJ databases">
        <title>Study of marine rhodopsin-containing bacteria.</title>
        <authorList>
            <person name="Yoshizawa S."/>
            <person name="Kumagai Y."/>
            <person name="Kogure K."/>
        </authorList>
    </citation>
    <scope>NUCLEOTIDE SEQUENCE [LARGE SCALE GENOMIC DNA]</scope>
    <source>
        <strain evidence="24 25">SG-29</strain>
    </source>
</reference>
<keyword evidence="13" id="KW-0472">Membrane</keyword>
<dbReference type="InterPro" id="IPR003661">
    <property type="entry name" value="HisK_dim/P_dom"/>
</dbReference>
<dbReference type="SUPFAM" id="SSF47384">
    <property type="entry name" value="Homodimeric domain of signal transducing histidine kinase"/>
    <property type="match status" value="1"/>
</dbReference>
<evidence type="ECO:0000256" key="10">
    <source>
        <dbReference type="ARBA" id="ARBA00022840"/>
    </source>
</evidence>
<evidence type="ECO:0000313" key="24">
    <source>
        <dbReference type="EMBL" id="OZC04285.1"/>
    </source>
</evidence>
<dbReference type="Gene3D" id="3.30.565.10">
    <property type="entry name" value="Histidine kinase-like ATPase, C-terminal domain"/>
    <property type="match status" value="1"/>
</dbReference>
<dbReference type="SUPFAM" id="SSF52172">
    <property type="entry name" value="CheY-like"/>
    <property type="match status" value="2"/>
</dbReference>
<dbReference type="EC" id="2.7.13.3" evidence="3"/>
<keyword evidence="11" id="KW-1133">Transmembrane helix</keyword>
<dbReference type="Pfam" id="PF08447">
    <property type="entry name" value="PAS_3"/>
    <property type="match status" value="1"/>
</dbReference>
<dbReference type="CDD" id="cd00082">
    <property type="entry name" value="HisKA"/>
    <property type="match status" value="1"/>
</dbReference>
<dbReference type="PROSITE" id="PS50113">
    <property type="entry name" value="PAC"/>
    <property type="match status" value="1"/>
</dbReference>
<keyword evidence="10" id="KW-0067">ATP-binding</keyword>
<dbReference type="Gene3D" id="1.10.287.130">
    <property type="match status" value="1"/>
</dbReference>
<evidence type="ECO:0000256" key="5">
    <source>
        <dbReference type="ARBA" id="ARBA00022553"/>
    </source>
</evidence>
<gene>
    <name evidence="24" type="ORF">BSZ36_15630</name>
</gene>
<dbReference type="FunFam" id="1.10.287.130:FF:000002">
    <property type="entry name" value="Two-component osmosensing histidine kinase"/>
    <property type="match status" value="1"/>
</dbReference>
<dbReference type="SMART" id="SM00086">
    <property type="entry name" value="PAC"/>
    <property type="match status" value="1"/>
</dbReference>
<accession>A0A259U2M8</accession>
<feature type="domain" description="PAS" evidence="21">
    <location>
        <begin position="108"/>
        <end position="154"/>
    </location>
</feature>
<feature type="domain" description="Response regulatory" evidence="20">
    <location>
        <begin position="474"/>
        <end position="586"/>
    </location>
</feature>
<dbReference type="InterPro" id="IPR004358">
    <property type="entry name" value="Sig_transdc_His_kin-like_C"/>
</dbReference>
<dbReference type="InterPro" id="IPR011006">
    <property type="entry name" value="CheY-like_superfamily"/>
</dbReference>
<evidence type="ECO:0000256" key="3">
    <source>
        <dbReference type="ARBA" id="ARBA00012438"/>
    </source>
</evidence>
<dbReference type="InterPro" id="IPR003594">
    <property type="entry name" value="HATPase_dom"/>
</dbReference>
<keyword evidence="6" id="KW-0808">Transferase</keyword>
<dbReference type="PROSITE" id="PS50112">
    <property type="entry name" value="PAS"/>
    <property type="match status" value="1"/>
</dbReference>
<comment type="caution">
    <text evidence="24">The sequence shown here is derived from an EMBL/GenBank/DDBJ whole genome shotgun (WGS) entry which is preliminary data.</text>
</comment>
<evidence type="ECO:0000256" key="2">
    <source>
        <dbReference type="ARBA" id="ARBA00004651"/>
    </source>
</evidence>
<evidence type="ECO:0000259" key="22">
    <source>
        <dbReference type="PROSITE" id="PS50113"/>
    </source>
</evidence>
<dbReference type="InterPro" id="IPR036097">
    <property type="entry name" value="HisK_dim/P_sf"/>
</dbReference>
<evidence type="ECO:0000256" key="12">
    <source>
        <dbReference type="ARBA" id="ARBA00023012"/>
    </source>
</evidence>
<sequence length="870" mass="93897">MSSLHRLLQRQIARTYGDEAPEDPRFGHFIARVDAAYRQADKDQELLERSLGVSSRELTERYDQIHHELREREQAEAALRETLDRLEEAQRIAHIGHWEWNVASGAAHWADETFHIFGYEPGSVEPTAMLFLQHVHPDDVEQLTQAIQETASRRADPVHFRIRRADGKQRVLRVVGKVERDAEGHAAALSGLIMDVTEQHAHERALRAAKEAAESATQAKSEFLANMSHEIRTPLNGVIGMTGHLLDTDLTPEQQEYASIIRSSGENLLAVINDILDFSKIEAGMMELEDHPFEVRSCIEDALDLVAFHAAEKGVEVAAVVDEGVPFMASGDATRLRQVILNLLSNAVKFTDHGEVVIDARLASADLLGARGLPDAPALYIQVADTGIGIPEARLDALFEGFVQADTSTTRKYGGTGLGLAITKSICDALGGTVWAESELNVGTTFHVVIPIVPLSTEGPRTLCEGIDRVRGSRVLIVDDTEANRRILQVQADKWGAEAVVCASGAEALIAVSQSPPFDFAILDLQMPDMDGATVARALHALAPSLSLIMLTSMHQKPDLPPGMLSACLSKPIKPAHLCQVVVEALSKASAPTPAPEAPANAPASASGETANPLRILVAEDNPVNQRVVALTLKRLGYRADIVADGTEVLEALHRSDYDLVLMDIRMPLMDGIEATRRLRDEAGIQQPRVVAMTADVTHDKREACFAAGMDGFLGKPLDVGALSEVLAQVSLTTEVPGAPLAPPADVVFPLLMEQALDLDLYRSLLQDTVDSLHEEGAAARESLQAQDFARAARAAHTAKSLGEMFGMEDLGDSAHALQLACDDERIESAAVALFPFLLAIEDVVKRAAQDLGSGVPAPASQAETVVAAL</sequence>
<dbReference type="PROSITE" id="PS50894">
    <property type="entry name" value="HPT"/>
    <property type="match status" value="1"/>
</dbReference>